<dbReference type="KEGG" id="ehx:EMIHUDRAFT_44675"/>
<dbReference type="Pfam" id="PF00300">
    <property type="entry name" value="His_Phos_1"/>
    <property type="match status" value="2"/>
</dbReference>
<dbReference type="eggNOG" id="KOG0235">
    <property type="taxonomic scope" value="Eukaryota"/>
</dbReference>
<dbReference type="RefSeq" id="XP_005791856.1">
    <property type="nucleotide sequence ID" value="XM_005791799.1"/>
</dbReference>
<feature type="binding site" evidence="5">
    <location>
        <begin position="6"/>
        <end position="13"/>
    </location>
    <ligand>
        <name>substrate</name>
    </ligand>
</feature>
<feature type="site" description="Transition state stabilizer" evidence="6">
    <location>
        <position position="193"/>
    </location>
</feature>
<dbReference type="EnsemblProtists" id="EOD39427">
    <property type="protein sequence ID" value="EOD39427"/>
    <property type="gene ID" value="EMIHUDRAFT_44675"/>
</dbReference>
<evidence type="ECO:0000256" key="1">
    <source>
        <dbReference type="ARBA" id="ARBA00006717"/>
    </source>
</evidence>
<dbReference type="SUPFAM" id="SSF53254">
    <property type="entry name" value="Phosphoglycerate mutase-like"/>
    <property type="match status" value="1"/>
</dbReference>
<dbReference type="HOGENOM" id="CLU_033323_1_1_1"/>
<dbReference type="InterPro" id="IPR013078">
    <property type="entry name" value="His_Pase_superF_clade-1"/>
</dbReference>
<feature type="binding site" evidence="5">
    <location>
        <begin position="194"/>
        <end position="195"/>
    </location>
    <ligand>
        <name>substrate</name>
    </ligand>
</feature>
<dbReference type="PaxDb" id="2903-EOD39427"/>
<evidence type="ECO:0000256" key="7">
    <source>
        <dbReference type="RuleBase" id="RU004511"/>
    </source>
</evidence>
<dbReference type="GO" id="GO:0004619">
    <property type="term" value="F:phosphoglycerate mutase activity"/>
    <property type="evidence" value="ECO:0007669"/>
    <property type="project" value="UniProtKB-EC"/>
</dbReference>
<dbReference type="NCBIfam" id="TIGR01258">
    <property type="entry name" value="pgm_1"/>
    <property type="match status" value="1"/>
</dbReference>
<dbReference type="InterPro" id="IPR029033">
    <property type="entry name" value="His_PPase_superfam"/>
</dbReference>
<protein>
    <recommendedName>
        <fullName evidence="7">Phosphoglycerate mutase</fullName>
        <ecNumber evidence="7">5.4.2.11</ecNumber>
    </recommendedName>
</protein>
<organism evidence="8 9">
    <name type="scientific">Emiliania huxleyi (strain CCMP1516)</name>
    <dbReference type="NCBI Taxonomy" id="280463"/>
    <lineage>
        <taxon>Eukaryota</taxon>
        <taxon>Haptista</taxon>
        <taxon>Haptophyta</taxon>
        <taxon>Prymnesiophyceae</taxon>
        <taxon>Isochrysidales</taxon>
        <taxon>Noelaerhabdaceae</taxon>
        <taxon>Emiliania</taxon>
    </lineage>
</organism>
<dbReference type="STRING" id="2903.R1DW99"/>
<evidence type="ECO:0000313" key="8">
    <source>
        <dbReference type="EnsemblProtists" id="EOD39427"/>
    </source>
</evidence>
<evidence type="ECO:0000256" key="4">
    <source>
        <dbReference type="PIRSR" id="PIRSR613078-1"/>
    </source>
</evidence>
<feature type="binding site" evidence="5">
    <location>
        <position position="96"/>
    </location>
    <ligand>
        <name>substrate</name>
    </ligand>
</feature>
<dbReference type="InterPro" id="IPR001345">
    <property type="entry name" value="PG/BPGM_mutase_AS"/>
</dbReference>
<dbReference type="Proteomes" id="UP000013827">
    <property type="component" value="Unassembled WGS sequence"/>
</dbReference>
<evidence type="ECO:0000256" key="2">
    <source>
        <dbReference type="ARBA" id="ARBA00023152"/>
    </source>
</evidence>
<dbReference type="Gene3D" id="3.40.50.1240">
    <property type="entry name" value="Phosphoglycerate mutase-like"/>
    <property type="match status" value="1"/>
</dbReference>
<sequence length="236" mass="25805">KLTLIRHGQSEWNLANRFTGWVDVDLTTRGIQEAREAARALKADGTEYDLVLTSCLRRAVRTSCLLLSGAGRPAVPMVKDARLNEQHAGALTGRNKRSLAKEHGHEQVMRWRRGFAVPPPPISTKAPLQSAICRDERYRRRPCAGGASGGPSQDVVVPRGETFRDCLERVSEVWSDTVEPALRDGKNVLVVSHGNALRALIKLVDGVSDEDAASTCPPHVPHAIPLVYSLDADLQP</sequence>
<dbReference type="OMA" id="FSGWYHT"/>
<keyword evidence="2 7" id="KW-0324">Glycolysis</keyword>
<dbReference type="PANTHER" id="PTHR11931">
    <property type="entry name" value="PHOSPHOGLYCERATE MUTASE"/>
    <property type="match status" value="1"/>
</dbReference>
<dbReference type="PIRSF" id="PIRSF000709">
    <property type="entry name" value="6PFK_2-Ptase"/>
    <property type="match status" value="1"/>
</dbReference>
<dbReference type="PROSITE" id="PS00175">
    <property type="entry name" value="PG_MUTASE"/>
    <property type="match status" value="1"/>
</dbReference>
<evidence type="ECO:0000256" key="6">
    <source>
        <dbReference type="PIRSR" id="PIRSR613078-3"/>
    </source>
</evidence>
<feature type="binding site" evidence="5">
    <location>
        <position position="58"/>
    </location>
    <ligand>
        <name>substrate</name>
    </ligand>
</feature>
<name>A0A0D3KUJ2_EMIH1</name>
<feature type="active site" description="Proton donor/acceptor" evidence="4">
    <location>
        <position position="85"/>
    </location>
</feature>
<feature type="binding site" evidence="5">
    <location>
        <begin position="19"/>
        <end position="20"/>
    </location>
    <ligand>
        <name>substrate</name>
    </ligand>
</feature>
<dbReference type="EC" id="5.4.2.11" evidence="7"/>
<reference evidence="9" key="1">
    <citation type="journal article" date="2013" name="Nature">
        <title>Pan genome of the phytoplankton Emiliania underpins its global distribution.</title>
        <authorList>
            <person name="Read B.A."/>
            <person name="Kegel J."/>
            <person name="Klute M.J."/>
            <person name="Kuo A."/>
            <person name="Lefebvre S.C."/>
            <person name="Maumus F."/>
            <person name="Mayer C."/>
            <person name="Miller J."/>
            <person name="Monier A."/>
            <person name="Salamov A."/>
            <person name="Young J."/>
            <person name="Aguilar M."/>
            <person name="Claverie J.M."/>
            <person name="Frickenhaus S."/>
            <person name="Gonzalez K."/>
            <person name="Herman E.K."/>
            <person name="Lin Y.C."/>
            <person name="Napier J."/>
            <person name="Ogata H."/>
            <person name="Sarno A.F."/>
            <person name="Shmutz J."/>
            <person name="Schroeder D."/>
            <person name="de Vargas C."/>
            <person name="Verret F."/>
            <person name="von Dassow P."/>
            <person name="Valentin K."/>
            <person name="Van de Peer Y."/>
            <person name="Wheeler G."/>
            <person name="Dacks J.B."/>
            <person name="Delwiche C.F."/>
            <person name="Dyhrman S.T."/>
            <person name="Glockner G."/>
            <person name="John U."/>
            <person name="Richards T."/>
            <person name="Worden A.Z."/>
            <person name="Zhang X."/>
            <person name="Grigoriev I.V."/>
            <person name="Allen A.E."/>
            <person name="Bidle K."/>
            <person name="Borodovsky M."/>
            <person name="Bowler C."/>
            <person name="Brownlee C."/>
            <person name="Cock J.M."/>
            <person name="Elias M."/>
            <person name="Gladyshev V.N."/>
            <person name="Groth M."/>
            <person name="Guda C."/>
            <person name="Hadaegh A."/>
            <person name="Iglesias-Rodriguez M.D."/>
            <person name="Jenkins J."/>
            <person name="Jones B.M."/>
            <person name="Lawson T."/>
            <person name="Leese F."/>
            <person name="Lindquist E."/>
            <person name="Lobanov A."/>
            <person name="Lomsadze A."/>
            <person name="Malik S.B."/>
            <person name="Marsh M.E."/>
            <person name="Mackinder L."/>
            <person name="Mock T."/>
            <person name="Mueller-Roeber B."/>
            <person name="Pagarete A."/>
            <person name="Parker M."/>
            <person name="Probert I."/>
            <person name="Quesneville H."/>
            <person name="Raines C."/>
            <person name="Rensing S.A."/>
            <person name="Riano-Pachon D.M."/>
            <person name="Richier S."/>
            <person name="Rokitta S."/>
            <person name="Shiraiwa Y."/>
            <person name="Soanes D.M."/>
            <person name="van der Giezen M."/>
            <person name="Wahlund T.M."/>
            <person name="Williams B."/>
            <person name="Wilson W."/>
            <person name="Wolfe G."/>
            <person name="Wurch L.L."/>
        </authorList>
    </citation>
    <scope>NUCLEOTIDE SEQUENCE</scope>
</reference>
<evidence type="ECO:0000313" key="9">
    <source>
        <dbReference type="Proteomes" id="UP000013827"/>
    </source>
</evidence>
<keyword evidence="3 7" id="KW-0413">Isomerase</keyword>
<dbReference type="GeneID" id="17284698"/>
<dbReference type="CDD" id="cd07067">
    <property type="entry name" value="HP_PGM_like"/>
    <property type="match status" value="1"/>
</dbReference>
<dbReference type="AlphaFoldDB" id="A0A0D3KUJ2"/>
<evidence type="ECO:0000256" key="3">
    <source>
        <dbReference type="ARBA" id="ARBA00023235"/>
    </source>
</evidence>
<dbReference type="SMART" id="SM00855">
    <property type="entry name" value="PGAM"/>
    <property type="match status" value="1"/>
</dbReference>
<proteinExistence type="inferred from homology"/>
<dbReference type="InterPro" id="IPR005952">
    <property type="entry name" value="Phosphogly_mut1"/>
</dbReference>
<keyword evidence="9" id="KW-1185">Reference proteome</keyword>
<reference evidence="8" key="2">
    <citation type="submission" date="2024-10" db="UniProtKB">
        <authorList>
            <consortium name="EnsemblProtists"/>
        </authorList>
    </citation>
    <scope>IDENTIFICATION</scope>
</reference>
<evidence type="ECO:0000256" key="5">
    <source>
        <dbReference type="PIRSR" id="PIRSR613078-2"/>
    </source>
</evidence>
<dbReference type="GO" id="GO:0006096">
    <property type="term" value="P:glycolytic process"/>
    <property type="evidence" value="ECO:0007669"/>
    <property type="project" value="UniProtKB-KW"/>
</dbReference>
<feature type="active site" description="Tele-phosphohistidine intermediate" evidence="4">
    <location>
        <position position="7"/>
    </location>
</feature>
<accession>A0A0D3KUJ2</accession>
<dbReference type="HAMAP" id="MF_01039">
    <property type="entry name" value="PGAM_GpmA"/>
    <property type="match status" value="1"/>
</dbReference>
<comment type="similarity">
    <text evidence="1 7">Belongs to the phosphoglycerate mutase family. BPG-dependent PGAM subfamily.</text>
</comment>
<feature type="binding site" evidence="5">
    <location>
        <begin position="112"/>
        <end position="113"/>
    </location>
    <ligand>
        <name>substrate</name>
    </ligand>
</feature>
<comment type="catalytic activity">
    <reaction evidence="7">
        <text>(2R)-2-phosphoglycerate = (2R)-3-phosphoglycerate</text>
        <dbReference type="Rhea" id="RHEA:15901"/>
        <dbReference type="ChEBI" id="CHEBI:58272"/>
        <dbReference type="ChEBI" id="CHEBI:58289"/>
        <dbReference type="EC" id="5.4.2.11"/>
    </reaction>
</comment>